<dbReference type="Proteomes" id="UP000092321">
    <property type="component" value="Unassembled WGS sequence"/>
</dbReference>
<evidence type="ECO:0000313" key="2">
    <source>
        <dbReference type="EMBL" id="OBA24980.1"/>
    </source>
</evidence>
<comment type="caution">
    <text evidence="2">The sequence shown here is derived from an EMBL/GenBank/DDBJ whole genome shotgun (WGS) entry which is preliminary data.</text>
</comment>
<protein>
    <submittedName>
        <fullName evidence="2">Uncharacterized protein</fullName>
    </submittedName>
</protein>
<keyword evidence="3" id="KW-1185">Reference proteome</keyword>
<organism evidence="2 3">
    <name type="scientific">Hanseniaspora valbyensis NRRL Y-1626</name>
    <dbReference type="NCBI Taxonomy" id="766949"/>
    <lineage>
        <taxon>Eukaryota</taxon>
        <taxon>Fungi</taxon>
        <taxon>Dikarya</taxon>
        <taxon>Ascomycota</taxon>
        <taxon>Saccharomycotina</taxon>
        <taxon>Saccharomycetes</taxon>
        <taxon>Saccharomycodales</taxon>
        <taxon>Saccharomycodaceae</taxon>
        <taxon>Hanseniaspora</taxon>
    </lineage>
</organism>
<feature type="region of interest" description="Disordered" evidence="1">
    <location>
        <begin position="161"/>
        <end position="267"/>
    </location>
</feature>
<accession>A0A1B7T8D5</accession>
<dbReference type="EMBL" id="LXPE01000308">
    <property type="protein sequence ID" value="OBA24980.1"/>
    <property type="molecule type" value="Genomic_DNA"/>
</dbReference>
<feature type="compositionally biased region" description="Basic residues" evidence="1">
    <location>
        <begin position="193"/>
        <end position="204"/>
    </location>
</feature>
<feature type="compositionally biased region" description="Polar residues" evidence="1">
    <location>
        <begin position="161"/>
        <end position="185"/>
    </location>
</feature>
<evidence type="ECO:0000313" key="3">
    <source>
        <dbReference type="Proteomes" id="UP000092321"/>
    </source>
</evidence>
<name>A0A1B7T8D5_9ASCO</name>
<dbReference type="OrthoDB" id="3972517at2759"/>
<feature type="compositionally biased region" description="Acidic residues" evidence="1">
    <location>
        <begin position="209"/>
        <end position="222"/>
    </location>
</feature>
<evidence type="ECO:0000256" key="1">
    <source>
        <dbReference type="SAM" id="MobiDB-lite"/>
    </source>
</evidence>
<proteinExistence type="predicted"/>
<dbReference type="AlphaFoldDB" id="A0A1B7T8D5"/>
<sequence>MIDYESIMEKISFTGVRDFYKTRELVSIIRSRMPNGNSKNFFGKIMLQPKTKYAAGIYLRCKDPKYAAMANGEKCNFKVFYRKCPDGIFRLRMDSERTSFICTCNHEGVVNKKDDFDQYKDVIDEVNEFDKDSPGVVALPLIKIPQIKDREVKAEELVNDFNSNSSSIPNGNRHSSRTRSNLDTSLKNDNKQLPKRSIRAPRLRRYVETDSEDNDDDDDESDSESKMDSYSNHIDKKRKTVSSATPTKRKIQQHKDVSVAADSSVGTSGTLNSKRIEGLDFGPICKRIFFTAGAEAKSQQLREAANKEFLKLGVDKSFTFKVGVGRLKNDFTADNLYLRCQRKFGHNPDCTFKVCFKRDKKTDIWAVTPDSSNTSFICKCEDFGNNANAIIDILSRKAPNSNDNKKIKDSGLIENKKNLNGTSTIPEPLKQKTQSYNGTVIATIKTNPEKTLSNKNTNNKQVKATLQNTGSLEAVCKKINIVIEKKVKLTRKEIHPILEKYLEEYGIKRRFNLVFMCNGKIPDTIIVNFLSDVEDENKYSKYFGNACKLSACFQRDSKTYKKFNFIPLSVKTNFDCSCKTCAKFKAHSSSASNNGTADTNGKYLKTSETKKTANYAYWL</sequence>
<reference evidence="3" key="1">
    <citation type="journal article" date="2016" name="Proc. Natl. Acad. Sci. U.S.A.">
        <title>Comparative genomics of biotechnologically important yeasts.</title>
        <authorList>
            <person name="Riley R."/>
            <person name="Haridas S."/>
            <person name="Wolfe K.H."/>
            <person name="Lopes M.R."/>
            <person name="Hittinger C.T."/>
            <person name="Goeker M."/>
            <person name="Salamov A.A."/>
            <person name="Wisecaver J.H."/>
            <person name="Long T.M."/>
            <person name="Calvey C.H."/>
            <person name="Aerts A.L."/>
            <person name="Barry K.W."/>
            <person name="Choi C."/>
            <person name="Clum A."/>
            <person name="Coughlan A.Y."/>
            <person name="Deshpande S."/>
            <person name="Douglass A.P."/>
            <person name="Hanson S.J."/>
            <person name="Klenk H.-P."/>
            <person name="LaButti K.M."/>
            <person name="Lapidus A."/>
            <person name="Lindquist E.A."/>
            <person name="Lipzen A.M."/>
            <person name="Meier-Kolthoff J.P."/>
            <person name="Ohm R.A."/>
            <person name="Otillar R.P."/>
            <person name="Pangilinan J.L."/>
            <person name="Peng Y."/>
            <person name="Rokas A."/>
            <person name="Rosa C.A."/>
            <person name="Scheuner C."/>
            <person name="Sibirny A.A."/>
            <person name="Slot J.C."/>
            <person name="Stielow J.B."/>
            <person name="Sun H."/>
            <person name="Kurtzman C.P."/>
            <person name="Blackwell M."/>
            <person name="Grigoriev I.V."/>
            <person name="Jeffries T.W."/>
        </authorList>
    </citation>
    <scope>NUCLEOTIDE SEQUENCE [LARGE SCALE GENOMIC DNA]</scope>
    <source>
        <strain evidence="3">NRRL Y-1626</strain>
    </source>
</reference>
<gene>
    <name evidence="2" type="ORF">HANVADRAFT_54198</name>
</gene>